<keyword evidence="4" id="KW-1185">Reference proteome</keyword>
<dbReference type="InterPro" id="IPR001387">
    <property type="entry name" value="Cro/C1-type_HTH"/>
</dbReference>
<reference evidence="3 4" key="1">
    <citation type="submission" date="2014-04" db="EMBL/GenBank/DDBJ databases">
        <title>Whole genome of Muricauda olearia.</title>
        <authorList>
            <person name="Zhang X.-H."/>
            <person name="Tang K."/>
        </authorList>
    </citation>
    <scope>NUCLEOTIDE SEQUENCE [LARGE SCALE GENOMIC DNA]</scope>
    <source>
        <strain evidence="3 4">Th120</strain>
    </source>
</reference>
<comment type="caution">
    <text evidence="3">The sequence shown here is derived from an EMBL/GenBank/DDBJ whole genome shotgun (WGS) entry which is preliminary data.</text>
</comment>
<organism evidence="3 4">
    <name type="scientific">Flagellimonas olearia</name>
    <dbReference type="NCBI Taxonomy" id="552546"/>
    <lineage>
        <taxon>Bacteria</taxon>
        <taxon>Pseudomonadati</taxon>
        <taxon>Bacteroidota</taxon>
        <taxon>Flavobacteriia</taxon>
        <taxon>Flavobacteriales</taxon>
        <taxon>Flavobacteriaceae</taxon>
        <taxon>Flagellimonas</taxon>
    </lineage>
</organism>
<dbReference type="RefSeq" id="WP_129653971.1">
    <property type="nucleotide sequence ID" value="NZ_ML142908.1"/>
</dbReference>
<dbReference type="Proteomes" id="UP000290261">
    <property type="component" value="Unassembled WGS sequence"/>
</dbReference>
<dbReference type="SMART" id="SM00530">
    <property type="entry name" value="HTH_XRE"/>
    <property type="match status" value="1"/>
</dbReference>
<sequence length="237" mass="27376">MVIIKQLRRKKKISQTQLGDEIGVSLRTIQLYERKDANIPIKNLTKIAQYFEMTIAELHLREINDLGEPYVKDKPFTKHGSVFYPLEHGKYLVMAPLVLLEWHKKYIEALDMLNKGEEKVPFQSAFIIDSVAKEPYYIFEVSGNSMNDSSIQAIPNKSFVLGLALKKEDLAKKDESLWNKSYILVCKDRIICKQLTGYDSKKGTVQCHNLNTSPEYQDFELSLDDVLQVFKIVKKQL</sequence>
<dbReference type="EMBL" id="JJMP01000003">
    <property type="protein sequence ID" value="RYC52455.1"/>
    <property type="molecule type" value="Genomic_DNA"/>
</dbReference>
<proteinExistence type="predicted"/>
<dbReference type="SUPFAM" id="SSF47413">
    <property type="entry name" value="lambda repressor-like DNA-binding domains"/>
    <property type="match status" value="1"/>
</dbReference>
<keyword evidence="1" id="KW-0238">DNA-binding</keyword>
<dbReference type="Pfam" id="PF01381">
    <property type="entry name" value="HTH_3"/>
    <property type="match status" value="1"/>
</dbReference>
<dbReference type="AlphaFoldDB" id="A0A444VNT9"/>
<dbReference type="PANTHER" id="PTHR46558">
    <property type="entry name" value="TRACRIPTIONAL REGULATORY PROTEIN-RELATED-RELATED"/>
    <property type="match status" value="1"/>
</dbReference>
<evidence type="ECO:0000313" key="3">
    <source>
        <dbReference type="EMBL" id="RYC52455.1"/>
    </source>
</evidence>
<evidence type="ECO:0000256" key="1">
    <source>
        <dbReference type="ARBA" id="ARBA00023125"/>
    </source>
</evidence>
<dbReference type="GO" id="GO:0003677">
    <property type="term" value="F:DNA binding"/>
    <property type="evidence" value="ECO:0007669"/>
    <property type="project" value="UniProtKB-KW"/>
</dbReference>
<accession>A0A444VNT9</accession>
<dbReference type="CDD" id="cd00093">
    <property type="entry name" value="HTH_XRE"/>
    <property type="match status" value="1"/>
</dbReference>
<dbReference type="PANTHER" id="PTHR46558:SF11">
    <property type="entry name" value="HTH-TYPE TRANSCRIPTIONAL REGULATOR XRE"/>
    <property type="match status" value="1"/>
</dbReference>
<dbReference type="Gene3D" id="2.10.109.10">
    <property type="entry name" value="Umud Fragment, subunit A"/>
    <property type="match status" value="1"/>
</dbReference>
<protein>
    <recommendedName>
        <fullName evidence="2">HTH cro/C1-type domain-containing protein</fullName>
    </recommendedName>
</protein>
<dbReference type="InterPro" id="IPR010982">
    <property type="entry name" value="Lambda_DNA-bd_dom_sf"/>
</dbReference>
<feature type="domain" description="HTH cro/C1-type" evidence="2">
    <location>
        <begin position="4"/>
        <end position="58"/>
    </location>
</feature>
<evidence type="ECO:0000259" key="2">
    <source>
        <dbReference type="PROSITE" id="PS50943"/>
    </source>
</evidence>
<gene>
    <name evidence="3" type="ORF">DN53_11325</name>
</gene>
<dbReference type="Gene3D" id="1.10.260.40">
    <property type="entry name" value="lambda repressor-like DNA-binding domains"/>
    <property type="match status" value="1"/>
</dbReference>
<evidence type="ECO:0000313" key="4">
    <source>
        <dbReference type="Proteomes" id="UP000290261"/>
    </source>
</evidence>
<dbReference type="PROSITE" id="PS50943">
    <property type="entry name" value="HTH_CROC1"/>
    <property type="match status" value="1"/>
</dbReference>
<name>A0A444VNT9_9FLAO</name>